<dbReference type="EMBL" id="CAKOFQ010006681">
    <property type="protein sequence ID" value="CAH1959181.1"/>
    <property type="molecule type" value="Genomic_DNA"/>
</dbReference>
<reference evidence="1" key="1">
    <citation type="submission" date="2022-03" db="EMBL/GenBank/DDBJ databases">
        <authorList>
            <person name="Sayadi A."/>
        </authorList>
    </citation>
    <scope>NUCLEOTIDE SEQUENCE</scope>
</reference>
<sequence length="84" mass="9913">MDPKRLYGTKTVEIPQLSGSEDENLSDNDFYRKRTTFSQVLVEDTSEQEQLDREPNWILKKGNIILRKYQPKKFVATMWGIFLS</sequence>
<evidence type="ECO:0000313" key="2">
    <source>
        <dbReference type="Proteomes" id="UP001152888"/>
    </source>
</evidence>
<accession>A0A9P0JU73</accession>
<protein>
    <submittedName>
        <fullName evidence="1">Uncharacterized protein</fullName>
    </submittedName>
</protein>
<evidence type="ECO:0000313" key="1">
    <source>
        <dbReference type="EMBL" id="CAH1959181.1"/>
    </source>
</evidence>
<name>A0A9P0JU73_ACAOB</name>
<gene>
    <name evidence="1" type="ORF">ACAOBT_LOCUS3052</name>
</gene>
<comment type="caution">
    <text evidence="1">The sequence shown here is derived from an EMBL/GenBank/DDBJ whole genome shotgun (WGS) entry which is preliminary data.</text>
</comment>
<dbReference type="AlphaFoldDB" id="A0A9P0JU73"/>
<organism evidence="1 2">
    <name type="scientific">Acanthoscelides obtectus</name>
    <name type="common">Bean weevil</name>
    <name type="synonym">Bruchus obtectus</name>
    <dbReference type="NCBI Taxonomy" id="200917"/>
    <lineage>
        <taxon>Eukaryota</taxon>
        <taxon>Metazoa</taxon>
        <taxon>Ecdysozoa</taxon>
        <taxon>Arthropoda</taxon>
        <taxon>Hexapoda</taxon>
        <taxon>Insecta</taxon>
        <taxon>Pterygota</taxon>
        <taxon>Neoptera</taxon>
        <taxon>Endopterygota</taxon>
        <taxon>Coleoptera</taxon>
        <taxon>Polyphaga</taxon>
        <taxon>Cucujiformia</taxon>
        <taxon>Chrysomeloidea</taxon>
        <taxon>Chrysomelidae</taxon>
        <taxon>Bruchinae</taxon>
        <taxon>Bruchini</taxon>
        <taxon>Acanthoscelides</taxon>
    </lineage>
</organism>
<keyword evidence="2" id="KW-1185">Reference proteome</keyword>
<dbReference type="Proteomes" id="UP001152888">
    <property type="component" value="Unassembled WGS sequence"/>
</dbReference>
<proteinExistence type="predicted"/>
<feature type="non-terminal residue" evidence="1">
    <location>
        <position position="84"/>
    </location>
</feature>